<keyword evidence="16" id="KW-0175">Coiled coil</keyword>
<evidence type="ECO:0000256" key="3">
    <source>
        <dbReference type="ARBA" id="ARBA00005712"/>
    </source>
</evidence>
<evidence type="ECO:0000256" key="15">
    <source>
        <dbReference type="RuleBase" id="RU003656"/>
    </source>
</evidence>
<dbReference type="FunFam" id="2.60.15.10:FF:000001">
    <property type="entry name" value="ATP synthase epsilon chain"/>
    <property type="match status" value="1"/>
</dbReference>
<evidence type="ECO:0000256" key="16">
    <source>
        <dbReference type="SAM" id="Coils"/>
    </source>
</evidence>
<evidence type="ECO:0000256" key="13">
    <source>
        <dbReference type="ARBA" id="ARBA00031795"/>
    </source>
</evidence>
<keyword evidence="10 14" id="KW-0139">CF(1)</keyword>
<keyword evidence="23" id="KW-0067">ATP-binding</keyword>
<evidence type="ECO:0000256" key="12">
    <source>
        <dbReference type="ARBA" id="ARBA00030215"/>
    </source>
</evidence>
<keyword evidence="5 14" id="KW-0813">Transport</keyword>
<comment type="subunit">
    <text evidence="14 15">F-type ATPases have 2 components, CF(1) - the catalytic core - and CF(0) - the membrane proton channel. CF(1) has five subunits: alpha(3), beta(3), gamma(1), delta(1), epsilon(1). CF(0) has three main subunits: a, b and c.</text>
</comment>
<dbReference type="InterPro" id="IPR020546">
    <property type="entry name" value="ATP_synth_F1_dsu/esu_N"/>
</dbReference>
<dbReference type="AlphaFoldDB" id="F5LA71"/>
<dbReference type="PDB" id="5IK2">
    <property type="method" value="X-ray"/>
    <property type="resolution" value="2.60 A"/>
    <property type="chains" value="H/P=1-134"/>
</dbReference>
<evidence type="ECO:0000313" key="21">
    <source>
        <dbReference type="Proteomes" id="UP000010716"/>
    </source>
</evidence>
<dbReference type="Proteomes" id="UP000825179">
    <property type="component" value="Chromosome"/>
</dbReference>
<keyword evidence="6 14" id="KW-1003">Cell membrane</keyword>
<evidence type="ECO:0000256" key="1">
    <source>
        <dbReference type="ARBA" id="ARBA00003543"/>
    </source>
</evidence>
<dbReference type="GO" id="GO:0046933">
    <property type="term" value="F:proton-transporting ATP synthase activity, rotational mechanism"/>
    <property type="evidence" value="ECO:0007669"/>
    <property type="project" value="UniProtKB-UniRule"/>
</dbReference>
<keyword evidence="23 24" id="KW-0002">3D-structure</keyword>
<keyword evidence="9 14" id="KW-0472">Membrane</keyword>
<comment type="similarity">
    <text evidence="3 14 15">Belongs to the ATPase epsilon chain family.</text>
</comment>
<feature type="binding site" evidence="23">
    <location>
        <position position="81"/>
    </location>
    <ligand>
        <name>ATP</name>
        <dbReference type="ChEBI" id="CHEBI:30616"/>
    </ligand>
</feature>
<accession>F5LA71</accession>
<dbReference type="PDBsum" id="5HKK"/>
<organism evidence="19 21">
    <name type="scientific">Caldalkalibacillus thermarum (strain TA2.A1)</name>
    <dbReference type="NCBI Taxonomy" id="986075"/>
    <lineage>
        <taxon>Bacteria</taxon>
        <taxon>Bacillati</taxon>
        <taxon>Bacillota</taxon>
        <taxon>Bacilli</taxon>
        <taxon>Bacillales</taxon>
        <taxon>Bacillaceae</taxon>
        <taxon>Caldalkalibacillus</taxon>
    </lineage>
</organism>
<feature type="coiled-coil region" evidence="16">
    <location>
        <begin position="90"/>
        <end position="134"/>
    </location>
</feature>
<dbReference type="EMBL" id="AFCE01000162">
    <property type="protein sequence ID" value="EGL81791.1"/>
    <property type="molecule type" value="Genomic_DNA"/>
</dbReference>
<dbReference type="InterPro" id="IPR001469">
    <property type="entry name" value="ATP_synth_F1_dsu/esu"/>
</dbReference>
<feature type="binding site" evidence="23">
    <location>
        <position position="123"/>
    </location>
    <ligand>
        <name>ATP</name>
        <dbReference type="ChEBI" id="CHEBI:30616"/>
    </ligand>
</feature>
<evidence type="ECO:0000256" key="9">
    <source>
        <dbReference type="ARBA" id="ARBA00023136"/>
    </source>
</evidence>
<dbReference type="Proteomes" id="UP000010716">
    <property type="component" value="Unassembled WGS sequence"/>
</dbReference>
<feature type="binding site" evidence="23">
    <location>
        <position position="83"/>
    </location>
    <ligand>
        <name>ATP</name>
        <dbReference type="ChEBI" id="CHEBI:30616"/>
    </ligand>
</feature>
<dbReference type="PANTHER" id="PTHR13822:SF10">
    <property type="entry name" value="ATP SYNTHASE EPSILON CHAIN, CHLOROPLASTIC"/>
    <property type="match status" value="1"/>
</dbReference>
<evidence type="ECO:0007829" key="23">
    <source>
        <dbReference type="PDB" id="5HKK"/>
    </source>
</evidence>
<evidence type="ECO:0000313" key="20">
    <source>
        <dbReference type="EMBL" id="QZT34165.1"/>
    </source>
</evidence>
<dbReference type="NCBIfam" id="NF001846">
    <property type="entry name" value="PRK00571.1-3"/>
    <property type="match status" value="1"/>
</dbReference>
<dbReference type="Gene3D" id="1.20.5.440">
    <property type="entry name" value="ATP synthase delta/epsilon subunit, C-terminal domain"/>
    <property type="match status" value="1"/>
</dbReference>
<dbReference type="GO" id="GO:0005524">
    <property type="term" value="F:ATP binding"/>
    <property type="evidence" value="ECO:0007669"/>
    <property type="project" value="UniProtKB-UniRule"/>
</dbReference>
<evidence type="ECO:0007829" key="24">
    <source>
        <dbReference type="PDB" id="5IK2"/>
    </source>
</evidence>
<dbReference type="NCBIfam" id="NF009980">
    <property type="entry name" value="PRK13446.1"/>
    <property type="match status" value="1"/>
</dbReference>
<dbReference type="NCBIfam" id="TIGR01216">
    <property type="entry name" value="ATP_synt_epsi"/>
    <property type="match status" value="1"/>
</dbReference>
<keyword evidence="22" id="KW-1185">Reference proteome</keyword>
<dbReference type="KEGG" id="cthu:HUR95_01715"/>
<dbReference type="NCBIfam" id="NF009977">
    <property type="entry name" value="PRK13442.1"/>
    <property type="match status" value="1"/>
</dbReference>
<feature type="binding site" evidence="23">
    <location>
        <position position="92"/>
    </location>
    <ligand>
        <name>ATP</name>
        <dbReference type="ChEBI" id="CHEBI:30616"/>
    </ligand>
</feature>
<dbReference type="Gene3D" id="2.60.15.10">
    <property type="entry name" value="F0F1 ATP synthase delta/epsilon subunit, N-terminal"/>
    <property type="match status" value="1"/>
</dbReference>
<keyword evidence="11 14" id="KW-0066">ATP synthesis</keyword>
<dbReference type="SMR" id="F5LA71"/>
<gene>
    <name evidence="14" type="primary">atpC</name>
    <name evidence="19" type="ORF">CathTA2_2806</name>
    <name evidence="20" type="ORF">HUR95_01715</name>
</gene>
<keyword evidence="8 14" id="KW-0406">Ion transport</keyword>
<evidence type="ECO:0000256" key="10">
    <source>
        <dbReference type="ARBA" id="ARBA00023196"/>
    </source>
</evidence>
<reference evidence="19 21" key="1">
    <citation type="journal article" date="2011" name="J. Bacteriol.">
        <title>Draft genome sequence of the thermoalkaliphilic Caldalkalibacillus thermarum strain TA2.A1.</title>
        <authorList>
            <person name="Kalamorz F."/>
            <person name="Keis S."/>
            <person name="McMillan D.G."/>
            <person name="Olsson K."/>
            <person name="Stanton J.A."/>
            <person name="Stockwell P."/>
            <person name="Black M.A."/>
            <person name="Klingeman D.M."/>
            <person name="Land M.L."/>
            <person name="Han C.S."/>
            <person name="Martin S.L."/>
            <person name="Becher S.A."/>
            <person name="Peddie C.J."/>
            <person name="Morgan H.W."/>
            <person name="Matthies D."/>
            <person name="Preiss L."/>
            <person name="Meier T."/>
            <person name="Brown S.D."/>
            <person name="Cook G.M."/>
        </authorList>
    </citation>
    <scope>NUCLEOTIDE SEQUENCE [LARGE SCALE GENOMIC DNA]</scope>
    <source>
        <strain evidence="19 21">TA2.A1</strain>
    </source>
</reference>
<evidence type="ECO:0000313" key="22">
    <source>
        <dbReference type="Proteomes" id="UP000825179"/>
    </source>
</evidence>
<name>F5LA71_CALTT</name>
<sequence length="135" mass="14956">MATVQVDIVTPERKVFQGEADIVIARGVEGELGVMAGHIPLVTPLKTAPVRIKQGDKETLIAVSGGFLEVRPDKVNILADTAELPEEIDVERAKKAKARHETILKRLDKTDKDYLRHKRALERAEVRLQVANSKS</sequence>
<dbReference type="HAMAP" id="MF_00530">
    <property type="entry name" value="ATP_synth_epsil_bac"/>
    <property type="match status" value="1"/>
</dbReference>
<feature type="binding site" evidence="23">
    <location>
        <position position="99"/>
    </location>
    <ligand>
        <name>ATP</name>
        <dbReference type="ChEBI" id="CHEBI:30616"/>
    </ligand>
</feature>
<dbReference type="Pfam" id="PF00401">
    <property type="entry name" value="ATP-synt_DE"/>
    <property type="match status" value="1"/>
</dbReference>
<dbReference type="GO" id="GO:0005886">
    <property type="term" value="C:plasma membrane"/>
    <property type="evidence" value="ECO:0007669"/>
    <property type="project" value="UniProtKB-SubCell"/>
</dbReference>
<comment type="function">
    <text evidence="1 14">Produces ATP from ADP in the presence of a proton gradient across the membrane.</text>
</comment>
<evidence type="ECO:0000256" key="7">
    <source>
        <dbReference type="ARBA" id="ARBA00022781"/>
    </source>
</evidence>
<dbReference type="PANTHER" id="PTHR13822">
    <property type="entry name" value="ATP SYNTHASE DELTA/EPSILON CHAIN"/>
    <property type="match status" value="1"/>
</dbReference>
<reference evidence="20" key="4">
    <citation type="submission" date="2021-08" db="EMBL/GenBank/DDBJ databases">
        <authorList>
            <person name="de Jong S."/>
            <person name="van den Broek M."/>
            <person name="Merkel A."/>
            <person name="de la Torre Cortes P."/>
            <person name="Kalamorz F."/>
            <person name="Cook G."/>
            <person name="van Loosdrecht M."/>
            <person name="McMillan D."/>
        </authorList>
    </citation>
    <scope>NUCLEOTIDE SEQUENCE</scope>
    <source>
        <strain evidence="20">TA2.A1</strain>
    </source>
</reference>
<feature type="domain" description="ATP synthase F1 complex delta/epsilon subunit N-terminal" evidence="18">
    <location>
        <begin position="5"/>
        <end position="82"/>
    </location>
</feature>
<keyword evidence="7 14" id="KW-0375">Hydrogen ion transport</keyword>
<feature type="domain" description="ATP synthase epsilon subunit C-terminal" evidence="17">
    <location>
        <begin position="86"/>
        <end position="131"/>
    </location>
</feature>
<dbReference type="CDD" id="cd12152">
    <property type="entry name" value="F1-ATPase_delta"/>
    <property type="match status" value="1"/>
</dbReference>
<protein>
    <recommendedName>
        <fullName evidence="4 14">ATP synthase epsilon chain</fullName>
    </recommendedName>
    <alternativeName>
        <fullName evidence="13 14">ATP synthase F1 sector epsilon subunit</fullName>
    </alternativeName>
    <alternativeName>
        <fullName evidence="12 14">F-ATPase epsilon subunit</fullName>
    </alternativeName>
</protein>
<evidence type="ECO:0000256" key="11">
    <source>
        <dbReference type="ARBA" id="ARBA00023310"/>
    </source>
</evidence>
<dbReference type="Pfam" id="PF02823">
    <property type="entry name" value="ATP-synt_DE_N"/>
    <property type="match status" value="1"/>
</dbReference>
<dbReference type="EMBL" id="CP082237">
    <property type="protein sequence ID" value="QZT34165.1"/>
    <property type="molecule type" value="Genomic_DNA"/>
</dbReference>
<evidence type="ECO:0000256" key="6">
    <source>
        <dbReference type="ARBA" id="ARBA00022475"/>
    </source>
</evidence>
<dbReference type="eggNOG" id="COG0355">
    <property type="taxonomic scope" value="Bacteria"/>
</dbReference>
<feature type="binding site" evidence="23">
    <location>
        <position position="89"/>
    </location>
    <ligand>
        <name>ATP</name>
        <dbReference type="ChEBI" id="CHEBI:30616"/>
    </ligand>
</feature>
<evidence type="ECO:0000256" key="4">
    <source>
        <dbReference type="ARBA" id="ARBA00014480"/>
    </source>
</evidence>
<evidence type="ECO:0000256" key="5">
    <source>
        <dbReference type="ARBA" id="ARBA00022448"/>
    </source>
</evidence>
<dbReference type="SUPFAM" id="SSF51344">
    <property type="entry name" value="Epsilon subunit of F1F0-ATP synthase N-terminal domain"/>
    <property type="match status" value="1"/>
</dbReference>
<feature type="binding site" evidence="23">
    <location>
        <position position="127"/>
    </location>
    <ligand>
        <name>ATP</name>
        <dbReference type="ChEBI" id="CHEBI:30616"/>
    </ligand>
</feature>
<evidence type="ECO:0000259" key="18">
    <source>
        <dbReference type="Pfam" id="PF02823"/>
    </source>
</evidence>
<dbReference type="PDBsum" id="5IK2"/>
<dbReference type="GO" id="GO:0045259">
    <property type="term" value="C:proton-transporting ATP synthase complex"/>
    <property type="evidence" value="ECO:0007669"/>
    <property type="project" value="UniProtKB-KW"/>
</dbReference>
<evidence type="ECO:0000259" key="17">
    <source>
        <dbReference type="Pfam" id="PF00401"/>
    </source>
</evidence>
<proteinExistence type="evidence at protein level"/>
<reference evidence="20 22" key="3">
    <citation type="journal article" date="2020" name="Extremophiles">
        <title>Genomic analysis of Caldalkalibacillus thermarum TA2.A1 reveals aerobic alkaliphilic metabolism and evolutionary hallmarks linking alkaliphilic bacteria and plant life.</title>
        <authorList>
            <person name="de Jong S.I."/>
            <person name="van den Broek M.A."/>
            <person name="Merkel A.Y."/>
            <person name="de la Torre Cortes P."/>
            <person name="Kalamorz F."/>
            <person name="Cook G.M."/>
            <person name="van Loosdrecht M.C.M."/>
            <person name="McMillan D.G.G."/>
        </authorList>
    </citation>
    <scope>NUCLEOTIDE SEQUENCE [LARGE SCALE GENOMIC DNA]</scope>
    <source>
        <strain evidence="20 22">TA2.A1</strain>
    </source>
</reference>
<dbReference type="InterPro" id="IPR020547">
    <property type="entry name" value="ATP_synth_F1_esu_C"/>
</dbReference>
<evidence type="ECO:0000256" key="8">
    <source>
        <dbReference type="ARBA" id="ARBA00023065"/>
    </source>
</evidence>
<reference evidence="23 24" key="2">
    <citation type="journal article" date="2016" name="Proc. Natl. Acad. Sci. U.S.A.">
        <title>Regulation of the thermoalkaliphilic F1-ATPase from Caldalkalibacillus thermarum.</title>
        <authorList>
            <person name="Ferguson S.A."/>
            <person name="Cook G.M."/>
            <person name="Montgomery M.G."/>
            <person name="Leslie A.G."/>
            <person name="Walker J.E."/>
        </authorList>
    </citation>
    <scope>X-RAY CRYSTALLOGRAPHY (2.60 ANGSTROMS) OF 1-134 IN COMPLEX WITH ATP</scope>
</reference>
<evidence type="ECO:0000256" key="2">
    <source>
        <dbReference type="ARBA" id="ARBA00004202"/>
    </source>
</evidence>
<dbReference type="OrthoDB" id="9804110at2"/>
<dbReference type="PDB" id="5HKK">
    <property type="method" value="X-ray"/>
    <property type="resolution" value="3.00 A"/>
    <property type="chains" value="H/P=1-135"/>
</dbReference>
<evidence type="ECO:0000313" key="19">
    <source>
        <dbReference type="EMBL" id="EGL81791.1"/>
    </source>
</evidence>
<dbReference type="InterPro" id="IPR036771">
    <property type="entry name" value="ATPsynth_dsu/esu_N"/>
</dbReference>
<dbReference type="RefSeq" id="WP_007506140.1">
    <property type="nucleotide sequence ID" value="NZ_AFCE01000162.1"/>
</dbReference>
<keyword evidence="23" id="KW-0547">Nucleotide-binding</keyword>
<comment type="subcellular location">
    <subcellularLocation>
        <location evidence="2 14">Cell membrane</location>
        <topology evidence="2 14">Peripheral membrane protein</topology>
    </subcellularLocation>
</comment>
<evidence type="ECO:0000256" key="14">
    <source>
        <dbReference type="HAMAP-Rule" id="MF_00530"/>
    </source>
</evidence>